<comment type="similarity">
    <text evidence="3">Belongs to the glycosyl hydrolase 130 family.</text>
</comment>
<dbReference type="PANTHER" id="PTHR34106:SF5">
    <property type="entry name" value="GLYCOSIDASE"/>
    <property type="match status" value="1"/>
</dbReference>
<sequence length="322" mass="36505">MTDARFKELFTRHSANPIIQARDLPYQANAVFNAAATRCGDDTLLLMRVEDRRGLSHLTAACSRDGVTDWRIDERPTLPADPENHPEEIWGIEDPRITRIDELDLWAVVYTAYSRGGPLVSMATTRDFKTFERKGVVMPPEDKDAALFPVRFNGRWAMLHRPVPGFAGVGAHIWISFSPDLKHWGDHQILLPARKGGWWDANKVGLSPPPLRTEKGWLILYHGVRNTASGCIYRLGLALLDLEDPTRLLARADEWVFAPEEIYETVGDVDKVVFPCGWLAEGDDIRMYYGGADKCIALATARVSELLDWLEKHNQQDRRMWG</sequence>
<dbReference type="PIRSF" id="PIRSF016202">
    <property type="entry name" value="PH1107"/>
    <property type="match status" value="1"/>
</dbReference>
<evidence type="ECO:0000256" key="1">
    <source>
        <dbReference type="ARBA" id="ARBA00022676"/>
    </source>
</evidence>
<evidence type="ECO:0000313" key="4">
    <source>
        <dbReference type="EMBL" id="VBB41833.1"/>
    </source>
</evidence>
<protein>
    <recommendedName>
        <fullName evidence="5">Glycosidase</fullName>
    </recommendedName>
</protein>
<dbReference type="Pfam" id="PF04041">
    <property type="entry name" value="Glyco_hydro_130"/>
    <property type="match status" value="1"/>
</dbReference>
<evidence type="ECO:0008006" key="5">
    <source>
        <dbReference type="Google" id="ProtNLM"/>
    </source>
</evidence>
<dbReference type="CDD" id="cd18615">
    <property type="entry name" value="GH130"/>
    <property type="match status" value="1"/>
</dbReference>
<accession>A0A653A1C0</accession>
<dbReference type="GO" id="GO:0016757">
    <property type="term" value="F:glycosyltransferase activity"/>
    <property type="evidence" value="ECO:0007669"/>
    <property type="project" value="UniProtKB-KW"/>
</dbReference>
<organism evidence="4">
    <name type="scientific">Uncultured Desulfatiglans sp</name>
    <dbReference type="NCBI Taxonomy" id="1748965"/>
    <lineage>
        <taxon>Bacteria</taxon>
        <taxon>Pseudomonadati</taxon>
        <taxon>Thermodesulfobacteriota</taxon>
        <taxon>Desulfobacteria</taxon>
        <taxon>Desulfatiglandales</taxon>
        <taxon>Desulfatiglandaceae</taxon>
        <taxon>Desulfatiglans</taxon>
        <taxon>environmental samples</taxon>
    </lineage>
</organism>
<evidence type="ECO:0000256" key="2">
    <source>
        <dbReference type="ARBA" id="ARBA00022679"/>
    </source>
</evidence>
<dbReference type="PANTHER" id="PTHR34106">
    <property type="entry name" value="GLYCOSIDASE"/>
    <property type="match status" value="1"/>
</dbReference>
<reference evidence="4" key="1">
    <citation type="submission" date="2018-07" db="EMBL/GenBank/DDBJ databases">
        <authorList>
            <consortium name="Genoscope - CEA"/>
            <person name="William W."/>
        </authorList>
    </citation>
    <scope>NUCLEOTIDE SEQUENCE</scope>
    <source>
        <strain evidence="4">IK1</strain>
    </source>
</reference>
<keyword evidence="2" id="KW-0808">Transferase</keyword>
<proteinExistence type="inferred from homology"/>
<keyword evidence="1" id="KW-0328">Glycosyltransferase</keyword>
<gene>
    <name evidence="4" type="ORF">TRIP_B180028</name>
</gene>
<dbReference type="EMBL" id="UPXX01000010">
    <property type="protein sequence ID" value="VBB41833.1"/>
    <property type="molecule type" value="Genomic_DNA"/>
</dbReference>
<dbReference type="SUPFAM" id="SSF75005">
    <property type="entry name" value="Arabinanase/levansucrase/invertase"/>
    <property type="match status" value="1"/>
</dbReference>
<dbReference type="InterPro" id="IPR007184">
    <property type="entry name" value="Mannoside_phosphorylase"/>
</dbReference>
<name>A0A653A1C0_UNCDX</name>
<dbReference type="InterPro" id="IPR023296">
    <property type="entry name" value="Glyco_hydro_beta-prop_sf"/>
</dbReference>
<dbReference type="AlphaFoldDB" id="A0A653A1C0"/>
<evidence type="ECO:0000256" key="3">
    <source>
        <dbReference type="ARBA" id="ARBA00024356"/>
    </source>
</evidence>
<dbReference type="Gene3D" id="2.115.10.20">
    <property type="entry name" value="Glycosyl hydrolase domain, family 43"/>
    <property type="match status" value="1"/>
</dbReference>